<dbReference type="GO" id="GO:0015276">
    <property type="term" value="F:ligand-gated monoatomic ion channel activity"/>
    <property type="evidence" value="ECO:0007669"/>
    <property type="project" value="InterPro"/>
</dbReference>
<dbReference type="PANTHER" id="PTHR42643">
    <property type="entry name" value="IONOTROPIC RECEPTOR 20A-RELATED"/>
    <property type="match status" value="1"/>
</dbReference>
<dbReference type="Proteomes" id="UP000594260">
    <property type="component" value="Unplaced"/>
</dbReference>
<dbReference type="PANTHER" id="PTHR42643:SF38">
    <property type="entry name" value="IONOTROPIC RECEPTOR 100A"/>
    <property type="match status" value="1"/>
</dbReference>
<name>A0A7M7MHM5_VARDE</name>
<dbReference type="InterPro" id="IPR052192">
    <property type="entry name" value="Insect_Ionotropic_Sensory_Rcpt"/>
</dbReference>
<dbReference type="EnsemblMetazoa" id="XM_022807718">
    <property type="protein sequence ID" value="XP_022663453"/>
    <property type="gene ID" value="LOC111251279"/>
</dbReference>
<accession>A0A7M7MHM5</accession>
<dbReference type="KEGG" id="vde:111251279"/>
<evidence type="ECO:0000256" key="7">
    <source>
        <dbReference type="ARBA" id="ARBA00023170"/>
    </source>
</evidence>
<dbReference type="GO" id="GO:0050906">
    <property type="term" value="P:detection of stimulus involved in sensory perception"/>
    <property type="evidence" value="ECO:0007669"/>
    <property type="project" value="UniProtKB-ARBA"/>
</dbReference>
<evidence type="ECO:0000256" key="4">
    <source>
        <dbReference type="ARBA" id="ARBA00022692"/>
    </source>
</evidence>
<keyword evidence="4 9" id="KW-0812">Transmembrane</keyword>
<dbReference type="AlphaFoldDB" id="A0A7M7MHM5"/>
<evidence type="ECO:0000256" key="9">
    <source>
        <dbReference type="SAM" id="Phobius"/>
    </source>
</evidence>
<dbReference type="GO" id="GO:0005886">
    <property type="term" value="C:plasma membrane"/>
    <property type="evidence" value="ECO:0007669"/>
    <property type="project" value="UniProtKB-SubCell"/>
</dbReference>
<dbReference type="RefSeq" id="XP_022663453.1">
    <property type="nucleotide sequence ID" value="XM_022807718.1"/>
</dbReference>
<keyword evidence="8" id="KW-0325">Glycoprotein</keyword>
<dbReference type="Gene3D" id="3.40.190.10">
    <property type="entry name" value="Periplasmic binding protein-like II"/>
    <property type="match status" value="1"/>
</dbReference>
<evidence type="ECO:0000256" key="2">
    <source>
        <dbReference type="ARBA" id="ARBA00008685"/>
    </source>
</evidence>
<keyword evidence="7" id="KW-0675">Receptor</keyword>
<comment type="subcellular location">
    <subcellularLocation>
        <location evidence="1">Cell membrane</location>
        <topology evidence="1">Multi-pass membrane protein</topology>
    </subcellularLocation>
</comment>
<keyword evidence="3" id="KW-1003">Cell membrane</keyword>
<reference evidence="11" key="1">
    <citation type="submission" date="2021-01" db="UniProtKB">
        <authorList>
            <consortium name="EnsemblMetazoa"/>
        </authorList>
    </citation>
    <scope>IDENTIFICATION</scope>
</reference>
<evidence type="ECO:0000256" key="6">
    <source>
        <dbReference type="ARBA" id="ARBA00023136"/>
    </source>
</evidence>
<feature type="transmembrane region" description="Helical" evidence="9">
    <location>
        <begin position="147"/>
        <end position="167"/>
    </location>
</feature>
<feature type="domain" description="Ionotropic glutamate receptor C-terminal" evidence="10">
    <location>
        <begin position="118"/>
        <end position="340"/>
    </location>
</feature>
<feature type="transmembrane region" description="Helical" evidence="9">
    <location>
        <begin position="335"/>
        <end position="359"/>
    </location>
</feature>
<protein>
    <recommendedName>
        <fullName evidence="10">Ionotropic glutamate receptor C-terminal domain-containing protein</fullName>
    </recommendedName>
</protein>
<keyword evidence="5 9" id="KW-1133">Transmembrane helix</keyword>
<evidence type="ECO:0000256" key="5">
    <source>
        <dbReference type="ARBA" id="ARBA00022989"/>
    </source>
</evidence>
<comment type="similarity">
    <text evidence="2">Belongs to the glutamate-gated ion channel (TC 1.A.10.1) family.</text>
</comment>
<evidence type="ECO:0000313" key="12">
    <source>
        <dbReference type="Proteomes" id="UP000594260"/>
    </source>
</evidence>
<proteinExistence type="inferred from homology"/>
<evidence type="ECO:0000256" key="8">
    <source>
        <dbReference type="ARBA" id="ARBA00023180"/>
    </source>
</evidence>
<evidence type="ECO:0000313" key="11">
    <source>
        <dbReference type="EnsemblMetazoa" id="XP_022663453"/>
    </source>
</evidence>
<evidence type="ECO:0000259" key="10">
    <source>
        <dbReference type="Pfam" id="PF00060"/>
    </source>
</evidence>
<organism evidence="11 12">
    <name type="scientific">Varroa destructor</name>
    <name type="common">Honeybee mite</name>
    <dbReference type="NCBI Taxonomy" id="109461"/>
    <lineage>
        <taxon>Eukaryota</taxon>
        <taxon>Metazoa</taxon>
        <taxon>Ecdysozoa</taxon>
        <taxon>Arthropoda</taxon>
        <taxon>Chelicerata</taxon>
        <taxon>Arachnida</taxon>
        <taxon>Acari</taxon>
        <taxon>Parasitiformes</taxon>
        <taxon>Mesostigmata</taxon>
        <taxon>Gamasina</taxon>
        <taxon>Dermanyssoidea</taxon>
        <taxon>Varroidae</taxon>
        <taxon>Varroa</taxon>
    </lineage>
</organism>
<dbReference type="Pfam" id="PF00060">
    <property type="entry name" value="Lig_chan"/>
    <property type="match status" value="1"/>
</dbReference>
<sequence length="402" mass="46235">MPNLPELGPQQKGTVIYVSRREDAEFNVRFTIPPHGYYFNVNWDENGRFLNNGTGIMYHVFSVFVTYMRLNYSIQIPHEHTTGTYVSSTGQWTGSLSSLQVKEVDVAIGPFIPTEERIKDFQITTPFIWDASRIAAGTDEKWLPGTYSLRILLTVWLIAILIILQVFNAKIRATLLIKTEPPRVENAATSSKDPYLMEIERLSVLLKSQYFDSELFLPPRLIDVLAGRAVIIADTVTLTSGIIQNCMDVPPAQRTGFYYIGREPCSHHYLGLMMQQDIHPRLRKAINYKIRQMLDSGLVYMWRERSLQSLDTCSRRDESQDNNARPLDLQDVQGLFYMLILLLSFDLLLLLAELAVSLLCFCIRKKAIAVPCLENVLPDFIFKTKNNNDRFHKIVFVKRHYT</sequence>
<dbReference type="GeneID" id="111251279"/>
<evidence type="ECO:0000256" key="1">
    <source>
        <dbReference type="ARBA" id="ARBA00004651"/>
    </source>
</evidence>
<dbReference type="InParanoid" id="A0A7M7MHM5"/>
<dbReference type="InterPro" id="IPR001320">
    <property type="entry name" value="Iontro_rcpt_C"/>
</dbReference>
<evidence type="ECO:0000256" key="3">
    <source>
        <dbReference type="ARBA" id="ARBA00022475"/>
    </source>
</evidence>
<dbReference type="SUPFAM" id="SSF53850">
    <property type="entry name" value="Periplasmic binding protein-like II"/>
    <property type="match status" value="1"/>
</dbReference>
<keyword evidence="12" id="KW-1185">Reference proteome</keyword>
<dbReference type="OrthoDB" id="6490903at2759"/>
<keyword evidence="6 9" id="KW-0472">Membrane</keyword>